<feature type="compositionally biased region" description="Pro residues" evidence="3">
    <location>
        <begin position="1364"/>
        <end position="1375"/>
    </location>
</feature>
<dbReference type="InterPro" id="IPR001452">
    <property type="entry name" value="SH3_domain"/>
</dbReference>
<feature type="domain" description="Ras-associating" evidence="6">
    <location>
        <begin position="1441"/>
        <end position="1514"/>
    </location>
</feature>
<reference evidence="7 8" key="1">
    <citation type="submission" date="2017-04" db="EMBL/GenBank/DDBJ databases">
        <title>Draft genome sequence of Marssonina coronaria NL1: causal agent of apple blotch.</title>
        <authorList>
            <person name="Cheng Q."/>
        </authorList>
    </citation>
    <scope>NUCLEOTIDE SEQUENCE [LARGE SCALE GENOMIC DNA]</scope>
    <source>
        <strain evidence="7 8">NL1</strain>
    </source>
</reference>
<feature type="compositionally biased region" description="Polar residues" evidence="3">
    <location>
        <begin position="545"/>
        <end position="554"/>
    </location>
</feature>
<feature type="compositionally biased region" description="Polar residues" evidence="3">
    <location>
        <begin position="680"/>
        <end position="692"/>
    </location>
</feature>
<dbReference type="GO" id="GO:0051286">
    <property type="term" value="C:cell tip"/>
    <property type="evidence" value="ECO:0007669"/>
    <property type="project" value="TreeGrafter"/>
</dbReference>
<dbReference type="InterPro" id="IPR053039">
    <property type="entry name" value="Polarity_Bud-Selection_Reg"/>
</dbReference>
<gene>
    <name evidence="7" type="ORF">B2J93_1113</name>
</gene>
<organism evidence="7 8">
    <name type="scientific">Diplocarpon coronariae</name>
    <dbReference type="NCBI Taxonomy" id="2795749"/>
    <lineage>
        <taxon>Eukaryota</taxon>
        <taxon>Fungi</taxon>
        <taxon>Dikarya</taxon>
        <taxon>Ascomycota</taxon>
        <taxon>Pezizomycotina</taxon>
        <taxon>Leotiomycetes</taxon>
        <taxon>Helotiales</taxon>
        <taxon>Drepanopezizaceae</taxon>
        <taxon>Diplocarpon</taxon>
    </lineage>
</organism>
<feature type="compositionally biased region" description="Acidic residues" evidence="3">
    <location>
        <begin position="115"/>
        <end position="134"/>
    </location>
</feature>
<dbReference type="SUPFAM" id="SSF47769">
    <property type="entry name" value="SAM/Pointed domain"/>
    <property type="match status" value="1"/>
</dbReference>
<dbReference type="Gene3D" id="3.10.20.90">
    <property type="entry name" value="Phosphatidylinositol 3-kinase Catalytic Subunit, Chain A, domain 1"/>
    <property type="match status" value="1"/>
</dbReference>
<feature type="domain" description="SH3" evidence="4">
    <location>
        <begin position="346"/>
        <end position="407"/>
    </location>
</feature>
<dbReference type="InterPro" id="IPR036028">
    <property type="entry name" value="SH3-like_dom_sf"/>
</dbReference>
<proteinExistence type="predicted"/>
<dbReference type="CDD" id="cd01786">
    <property type="entry name" value="RA_STE50"/>
    <property type="match status" value="1"/>
</dbReference>
<feature type="region of interest" description="Disordered" evidence="3">
    <location>
        <begin position="1045"/>
        <end position="1113"/>
    </location>
</feature>
<dbReference type="GO" id="GO:0007165">
    <property type="term" value="P:signal transduction"/>
    <property type="evidence" value="ECO:0007669"/>
    <property type="project" value="InterPro"/>
</dbReference>
<feature type="domain" description="SAM" evidence="5">
    <location>
        <begin position="1120"/>
        <end position="1183"/>
    </location>
</feature>
<feature type="compositionally biased region" description="Polar residues" evidence="3">
    <location>
        <begin position="1089"/>
        <end position="1102"/>
    </location>
</feature>
<dbReference type="Gene3D" id="2.30.30.40">
    <property type="entry name" value="SH3 Domains"/>
    <property type="match status" value="1"/>
</dbReference>
<evidence type="ECO:0000313" key="7">
    <source>
        <dbReference type="EMBL" id="OWO99225.1"/>
    </source>
</evidence>
<feature type="region of interest" description="Disordered" evidence="3">
    <location>
        <begin position="1257"/>
        <end position="1299"/>
    </location>
</feature>
<feature type="compositionally biased region" description="Basic and acidic residues" evidence="3">
    <location>
        <begin position="585"/>
        <end position="623"/>
    </location>
</feature>
<feature type="compositionally biased region" description="Basic and acidic residues" evidence="3">
    <location>
        <begin position="867"/>
        <end position="877"/>
    </location>
</feature>
<feature type="region of interest" description="Disordered" evidence="3">
    <location>
        <begin position="1"/>
        <end position="42"/>
    </location>
</feature>
<dbReference type="InterPro" id="IPR001660">
    <property type="entry name" value="SAM"/>
</dbReference>
<evidence type="ECO:0000256" key="3">
    <source>
        <dbReference type="SAM" id="MobiDB-lite"/>
    </source>
</evidence>
<dbReference type="SUPFAM" id="SSF54236">
    <property type="entry name" value="Ubiquitin-like"/>
    <property type="match status" value="1"/>
</dbReference>
<feature type="compositionally biased region" description="Acidic residues" evidence="3">
    <location>
        <begin position="459"/>
        <end position="472"/>
    </location>
</feature>
<evidence type="ECO:0008006" key="9">
    <source>
        <dbReference type="Google" id="ProtNLM"/>
    </source>
</evidence>
<feature type="region of interest" description="Disordered" evidence="3">
    <location>
        <begin position="55"/>
        <end position="74"/>
    </location>
</feature>
<dbReference type="InterPro" id="IPR013761">
    <property type="entry name" value="SAM/pointed_sf"/>
</dbReference>
<dbReference type="SMART" id="SM00454">
    <property type="entry name" value="SAM"/>
    <property type="match status" value="1"/>
</dbReference>
<dbReference type="CDD" id="cd09533">
    <property type="entry name" value="SAM_Ste50-like_fungal"/>
    <property type="match status" value="1"/>
</dbReference>
<evidence type="ECO:0000259" key="6">
    <source>
        <dbReference type="PROSITE" id="PS50200"/>
    </source>
</evidence>
<dbReference type="PANTHER" id="PTHR47775:SF1">
    <property type="entry name" value="BUD SITE SELECTION PROTEIN 14"/>
    <property type="match status" value="1"/>
</dbReference>
<dbReference type="Proteomes" id="UP000242519">
    <property type="component" value="Unassembled WGS sequence"/>
</dbReference>
<feature type="region of interest" description="Disordered" evidence="3">
    <location>
        <begin position="459"/>
        <end position="916"/>
    </location>
</feature>
<keyword evidence="8" id="KW-1185">Reference proteome</keyword>
<dbReference type="Gene3D" id="1.10.150.50">
    <property type="entry name" value="Transcription Factor, Ets-1"/>
    <property type="match status" value="1"/>
</dbReference>
<dbReference type="GO" id="GO:0030950">
    <property type="term" value="P:establishment or maintenance of actin cytoskeleton polarity"/>
    <property type="evidence" value="ECO:0007669"/>
    <property type="project" value="TreeGrafter"/>
</dbReference>
<dbReference type="InterPro" id="IPR029071">
    <property type="entry name" value="Ubiquitin-like_domsf"/>
</dbReference>
<name>A0A218YUH6_9HELO</name>
<dbReference type="OrthoDB" id="196165at2759"/>
<dbReference type="InParanoid" id="A0A218YUH6"/>
<feature type="compositionally biased region" description="Basic and acidic residues" evidence="3">
    <location>
        <begin position="530"/>
        <end position="544"/>
    </location>
</feature>
<evidence type="ECO:0000259" key="5">
    <source>
        <dbReference type="PROSITE" id="PS50105"/>
    </source>
</evidence>
<sequence>MTRPQIIRADSIDLQDQNAPSAQDHTRQPTNPAPLGLGPPAPHQAEALRELAVEAAEENHRSPRVSKEWSKSEIQHLQQYGDELAAGVTSKLASSSAHQQDDLATAQNGGSTESTAEEAEMADAEDDDGMDDDMMDKISSSPSIDDGGYSLPSLWPQRNESLSCNPPIGSPSFPQACYESSSPFMETPDHFPLRLPPGPIDKDEGQGLQAKGNRRRHLLGEYLDETGSESNYEDRTAESSPLPAGSGHRRVQECDNDFGLDYVSGQLLADHPALLRQIMPDLGEPTDPPRDWPSDYLELQSDELGIMIPYESSEDEDDDHDIPYSADSRFVDSGWGGESLQELEDIDFEFVYALHTFVATVEGQANATKGDTMVLLDDSNSYWWLVRVVKDSSIGYLPAEHIETPTERLARLNKHRNIDLTSTMLGDQEAKSKNPLKKAIRRRNAKTVTFTAPTYVEASDVDYSTDEEDAESDYYGPNAQQNQSGDQQDQRIEEEEVKAVEPQKVGAEIREVRSESTEPEALNTNSDPARTSDEIFDGKLESKSRNGTMRNTDSFFKDESVETMKITLTPNLLRDDSSTSTRTSNDSKEMKQRISLDKLEKDSPEKSKDKKERKDKKEKEKKPGMLSGLFKRKERKAKLSSIDDEVDDLLSDKRSTENQRASPSPSKDSEETSLVDAAAVSQNPERQSSKLKNQPRPKSPSRKSAQTRDPKSLEPVQAPGRLPPAESAAAPSLRVVRPEVSGEQPGEPRNASAELTRGQQPRNTSLEVSRAREPTPEATKGQAAALAAPTEQKNGTISKILRSASSNSSDPRPVRTKKAKSRVELDDFDSSSENSPVEEPTRAPSKQSQRPIPGSFPDSHVGSTPAERSDPEAERLSESPVQVSPFAPSKSYPPALMVDTSSQEEPPSPLSSPSPELIDAEDAREKKGAGSSTTSTSTSTWSDAQLRTFFDDDAEIKDLLVVVYDKSGVVPAGPDHPVTGGLFKEENAKLAEITNRLDGQLARLARREPGKVNRNVHGQNLTIWKLLVRSAPLLDIQPARPVCRRESNSQTTMAFASGTAMYPESDADDEYERSVHDSSPILATDSEATDSNPSSSEHTPTTYGAPGPGDRLPETIITEWTADECADFVGSLGLQQYVDQFLENEIVGEALVALQHDDLKQMGVASVGHRLTILKSVYDIKTKQDIPLESDHYVPLSADAEAQYATATLRDIKHLVEQLRLRDERMSIAEMELRRITSEYARLREELLPVFRMAKEGQPLPHQPSEFNNQASHPYDAQTTTISPPAPTPASSQSGSGLSRKFSTKKLFFDTQKTSSPTYMPTTQERSLMEQALDPANAAERAVLSSSHLAAMNGGSQPSTSPGYPSPNQPSPTSPPTFGGSTLASRSYRSDQPTPARSSFPENEQYQASTYSRDSHKPAPARRAQTPALDNPSPNGSVEIFKSFRVSMEDPCYKVLPAALKKYNINAPWEQYALYIVYGDKERCLGMEEKPLILFKQLDKEGKKPMFMLRKISVNTDSQPGEGPGSAGLDRNIGRGMQAAYDPPGGII</sequence>
<dbReference type="SUPFAM" id="SSF50044">
    <property type="entry name" value="SH3-domain"/>
    <property type="match status" value="1"/>
</dbReference>
<evidence type="ECO:0000256" key="1">
    <source>
        <dbReference type="ARBA" id="ARBA00022443"/>
    </source>
</evidence>
<evidence type="ECO:0000256" key="2">
    <source>
        <dbReference type="PROSITE-ProRule" id="PRU00192"/>
    </source>
</evidence>
<feature type="compositionally biased region" description="Polar residues" evidence="3">
    <location>
        <begin position="757"/>
        <end position="767"/>
    </location>
</feature>
<dbReference type="Pfam" id="PF07647">
    <property type="entry name" value="SAM_2"/>
    <property type="match status" value="1"/>
</dbReference>
<feature type="compositionally biased region" description="Polar residues" evidence="3">
    <location>
        <begin position="1383"/>
        <end position="1412"/>
    </location>
</feature>
<feature type="region of interest" description="Disordered" evidence="3">
    <location>
        <begin position="88"/>
        <end position="250"/>
    </location>
</feature>
<feature type="compositionally biased region" description="Polar residues" evidence="3">
    <location>
        <begin position="791"/>
        <end position="810"/>
    </location>
</feature>
<feature type="compositionally biased region" description="Polar residues" evidence="3">
    <location>
        <begin position="14"/>
        <end position="23"/>
    </location>
</feature>
<dbReference type="Pfam" id="PF00788">
    <property type="entry name" value="RA"/>
    <property type="match status" value="1"/>
</dbReference>
<feature type="compositionally biased region" description="Polar residues" evidence="3">
    <location>
        <begin position="1350"/>
        <end position="1363"/>
    </location>
</feature>
<evidence type="ECO:0000313" key="8">
    <source>
        <dbReference type="Proteomes" id="UP000242519"/>
    </source>
</evidence>
<dbReference type="GO" id="GO:0008104">
    <property type="term" value="P:intracellular protein localization"/>
    <property type="evidence" value="ECO:0007669"/>
    <property type="project" value="TreeGrafter"/>
</dbReference>
<dbReference type="SMART" id="SM00314">
    <property type="entry name" value="RA"/>
    <property type="match status" value="1"/>
</dbReference>
<keyword evidence="1 2" id="KW-0728">SH3 domain</keyword>
<dbReference type="PROSITE" id="PS50002">
    <property type="entry name" value="SH3"/>
    <property type="match status" value="1"/>
</dbReference>
<comment type="caution">
    <text evidence="7">The sequence shown here is derived from an EMBL/GenBank/DDBJ whole genome shotgun (WGS) entry which is preliminary data.</text>
</comment>
<feature type="compositionally biased region" description="Basic and acidic residues" evidence="3">
    <location>
        <begin position="497"/>
        <end position="516"/>
    </location>
</feature>
<dbReference type="STRING" id="503106.A0A218YUH6"/>
<feature type="compositionally biased region" description="Polar residues" evidence="3">
    <location>
        <begin position="105"/>
        <end position="114"/>
    </location>
</feature>
<dbReference type="InterPro" id="IPR000159">
    <property type="entry name" value="RA_dom"/>
</dbReference>
<protein>
    <recommendedName>
        <fullName evidence="9">Tip elongation aberrant protein Tea4</fullName>
    </recommendedName>
</protein>
<dbReference type="PROSITE" id="PS50200">
    <property type="entry name" value="RA"/>
    <property type="match status" value="1"/>
</dbReference>
<evidence type="ECO:0000259" key="4">
    <source>
        <dbReference type="PROSITE" id="PS50002"/>
    </source>
</evidence>
<dbReference type="PROSITE" id="PS50105">
    <property type="entry name" value="SAM_DOMAIN"/>
    <property type="match status" value="1"/>
</dbReference>
<feature type="region of interest" description="Disordered" evidence="3">
    <location>
        <begin position="1515"/>
        <end position="1534"/>
    </location>
</feature>
<dbReference type="FunFam" id="2.30.30.40:FF:000035">
    <property type="entry name" value="SH3 domain containing protein"/>
    <property type="match status" value="1"/>
</dbReference>
<dbReference type="GO" id="GO:0015630">
    <property type="term" value="C:microtubule cytoskeleton"/>
    <property type="evidence" value="ECO:0007669"/>
    <property type="project" value="TreeGrafter"/>
</dbReference>
<dbReference type="PANTHER" id="PTHR47775">
    <property type="entry name" value="BUD SITE SELECTION PROTEIN 14"/>
    <property type="match status" value="1"/>
</dbReference>
<accession>A0A218YUH6</accession>
<feature type="compositionally biased region" description="Low complexity" evidence="3">
    <location>
        <begin position="1277"/>
        <end position="1294"/>
    </location>
</feature>
<feature type="compositionally biased region" description="Low complexity" evidence="3">
    <location>
        <begin position="723"/>
        <end position="732"/>
    </location>
</feature>
<dbReference type="EMBL" id="MZNU01000365">
    <property type="protein sequence ID" value="OWO99225.1"/>
    <property type="molecule type" value="Genomic_DNA"/>
</dbReference>
<feature type="region of interest" description="Disordered" evidence="3">
    <location>
        <begin position="1350"/>
        <end position="1436"/>
    </location>
</feature>
<dbReference type="SMART" id="SM00326">
    <property type="entry name" value="SH3"/>
    <property type="match status" value="1"/>
</dbReference>